<dbReference type="Proteomes" id="UP000251314">
    <property type="component" value="Unassembled WGS sequence"/>
</dbReference>
<evidence type="ECO:0000313" key="7">
    <source>
        <dbReference type="Proteomes" id="UP000251314"/>
    </source>
</evidence>
<dbReference type="AlphaFoldDB" id="A0A329S5A2"/>
<dbReference type="Proteomes" id="UP000760860">
    <property type="component" value="Unassembled WGS sequence"/>
</dbReference>
<comment type="caution">
    <text evidence="6">The sequence shown here is derived from an EMBL/GenBank/DDBJ whole genome shotgun (WGS) entry which is preliminary data.</text>
</comment>
<protein>
    <submittedName>
        <fullName evidence="6">Uncharacterized protein</fullName>
    </submittedName>
</protein>
<evidence type="ECO:0000313" key="4">
    <source>
        <dbReference type="EMBL" id="KAG2983696.1"/>
    </source>
</evidence>
<evidence type="ECO:0000313" key="5">
    <source>
        <dbReference type="EMBL" id="KAG3219859.1"/>
    </source>
</evidence>
<gene>
    <name evidence="6" type="ORF">PC110_g11510</name>
    <name evidence="1" type="ORF">PC113_g10632</name>
    <name evidence="2" type="ORF">PC115_g14503</name>
    <name evidence="3" type="ORF">PC117_g12856</name>
    <name evidence="4" type="ORF">PC118_g9277</name>
    <name evidence="5" type="ORF">PC129_g9374</name>
</gene>
<dbReference type="EMBL" id="MJFZ01000290">
    <property type="protein sequence ID" value="RAW32144.1"/>
    <property type="molecule type" value="Genomic_DNA"/>
</dbReference>
<dbReference type="EMBL" id="RCMV01000292">
    <property type="protein sequence ID" value="KAG3219859.1"/>
    <property type="molecule type" value="Genomic_DNA"/>
</dbReference>
<dbReference type="Proteomes" id="UP000736787">
    <property type="component" value="Unassembled WGS sequence"/>
</dbReference>
<evidence type="ECO:0000313" key="3">
    <source>
        <dbReference type="EMBL" id="KAG2933495.1"/>
    </source>
</evidence>
<reference evidence="1" key="2">
    <citation type="submission" date="2018-10" db="EMBL/GenBank/DDBJ databases">
        <title>Effector identification in a new, highly contiguous assembly of the strawberry crown rot pathogen Phytophthora cactorum.</title>
        <authorList>
            <person name="Armitage A.D."/>
            <person name="Nellist C.F."/>
            <person name="Bates H."/>
            <person name="Vickerstaff R.J."/>
            <person name="Harrison R.J."/>
        </authorList>
    </citation>
    <scope>NUCLEOTIDE SEQUENCE</scope>
    <source>
        <strain evidence="1">15-7</strain>
        <strain evidence="2">4032</strain>
        <strain evidence="3">4040</strain>
        <strain evidence="4">P415</strain>
        <strain evidence="5">P421</strain>
    </source>
</reference>
<dbReference type="Proteomes" id="UP000774804">
    <property type="component" value="Unassembled WGS sequence"/>
</dbReference>
<evidence type="ECO:0000313" key="6">
    <source>
        <dbReference type="EMBL" id="RAW32144.1"/>
    </source>
</evidence>
<organism evidence="6 7">
    <name type="scientific">Phytophthora cactorum</name>
    <dbReference type="NCBI Taxonomy" id="29920"/>
    <lineage>
        <taxon>Eukaryota</taxon>
        <taxon>Sar</taxon>
        <taxon>Stramenopiles</taxon>
        <taxon>Oomycota</taxon>
        <taxon>Peronosporomycetes</taxon>
        <taxon>Peronosporales</taxon>
        <taxon>Peronosporaceae</taxon>
        <taxon>Phytophthora</taxon>
    </lineage>
</organism>
<name>A0A329S5A2_9STRA</name>
<dbReference type="EMBL" id="RCMI01000556">
    <property type="protein sequence ID" value="KAG2905760.1"/>
    <property type="molecule type" value="Genomic_DNA"/>
</dbReference>
<dbReference type="Proteomes" id="UP000697107">
    <property type="component" value="Unassembled WGS sequence"/>
</dbReference>
<dbReference type="EMBL" id="RCMG01000288">
    <property type="protein sequence ID" value="KAG2857498.1"/>
    <property type="molecule type" value="Genomic_DNA"/>
</dbReference>
<sequence>MTDPLKYTSERVSKNWNGKEWQQYKWAMERVFKKKKLTDMGGGKDYKTDAYFVGV</sequence>
<proteinExistence type="predicted"/>
<dbReference type="Proteomes" id="UP000735874">
    <property type="component" value="Unassembled WGS sequence"/>
</dbReference>
<reference evidence="6 7" key="1">
    <citation type="submission" date="2018-01" db="EMBL/GenBank/DDBJ databases">
        <title>Draft genome of the strawberry crown rot pathogen Phytophthora cactorum.</title>
        <authorList>
            <person name="Armitage A.D."/>
            <person name="Lysoe E."/>
            <person name="Nellist C.F."/>
            <person name="Harrison R.J."/>
            <person name="Brurberg M.B."/>
        </authorList>
    </citation>
    <scope>NUCLEOTIDE SEQUENCE [LARGE SCALE GENOMIC DNA]</scope>
    <source>
        <strain evidence="6 7">10300</strain>
    </source>
</reference>
<keyword evidence="7" id="KW-1185">Reference proteome</keyword>
<dbReference type="EMBL" id="RCMK01000362">
    <property type="protein sequence ID" value="KAG2933495.1"/>
    <property type="molecule type" value="Genomic_DNA"/>
</dbReference>
<evidence type="ECO:0000313" key="2">
    <source>
        <dbReference type="EMBL" id="KAG2905760.1"/>
    </source>
</evidence>
<evidence type="ECO:0000313" key="1">
    <source>
        <dbReference type="EMBL" id="KAG2857498.1"/>
    </source>
</evidence>
<accession>A0A329S5A2</accession>
<dbReference type="VEuPathDB" id="FungiDB:PC110_g11510"/>
<dbReference type="OrthoDB" id="112641at2759"/>
<dbReference type="EMBL" id="RCML01000251">
    <property type="protein sequence ID" value="KAG2983696.1"/>
    <property type="molecule type" value="Genomic_DNA"/>
</dbReference>